<feature type="transmembrane region" description="Helical" evidence="1">
    <location>
        <begin position="40"/>
        <end position="63"/>
    </location>
</feature>
<dbReference type="AlphaFoldDB" id="A0A0V0HI47"/>
<keyword evidence="1" id="KW-0812">Transmembrane</keyword>
<dbReference type="EMBL" id="GEDG01019758">
    <property type="protein sequence ID" value="JAP19674.1"/>
    <property type="molecule type" value="Transcribed_RNA"/>
</dbReference>
<proteinExistence type="predicted"/>
<organism evidence="2">
    <name type="scientific">Solanum chacoense</name>
    <name type="common">Chaco potato</name>
    <dbReference type="NCBI Taxonomy" id="4108"/>
    <lineage>
        <taxon>Eukaryota</taxon>
        <taxon>Viridiplantae</taxon>
        <taxon>Streptophyta</taxon>
        <taxon>Embryophyta</taxon>
        <taxon>Tracheophyta</taxon>
        <taxon>Spermatophyta</taxon>
        <taxon>Magnoliopsida</taxon>
        <taxon>eudicotyledons</taxon>
        <taxon>Gunneridae</taxon>
        <taxon>Pentapetalae</taxon>
        <taxon>asterids</taxon>
        <taxon>lamiids</taxon>
        <taxon>Solanales</taxon>
        <taxon>Solanaceae</taxon>
        <taxon>Solanoideae</taxon>
        <taxon>Solaneae</taxon>
        <taxon>Solanum</taxon>
    </lineage>
</organism>
<sequence>MSNRFCLFSAKNHLGHKIIPFFIRLSCVRTTSLDRNLACVIIWTHSLVLLWVPNVVLVFAPIFC</sequence>
<name>A0A0V0HI47_SOLCH</name>
<reference evidence="2" key="1">
    <citation type="submission" date="2015-12" db="EMBL/GenBank/DDBJ databases">
        <title>Gene expression during late stages of embryo sac development: a critical building block for successful pollen-pistil interactions.</title>
        <authorList>
            <person name="Liu Y."/>
            <person name="Joly V."/>
            <person name="Sabar M."/>
            <person name="Matton D.P."/>
        </authorList>
    </citation>
    <scope>NUCLEOTIDE SEQUENCE</scope>
</reference>
<accession>A0A0V0HI47</accession>
<protein>
    <submittedName>
        <fullName evidence="2">Putative ovule protein</fullName>
    </submittedName>
</protein>
<evidence type="ECO:0000313" key="2">
    <source>
        <dbReference type="EMBL" id="JAP19674.1"/>
    </source>
</evidence>
<evidence type="ECO:0000256" key="1">
    <source>
        <dbReference type="SAM" id="Phobius"/>
    </source>
</evidence>
<keyword evidence="1" id="KW-1133">Transmembrane helix</keyword>
<keyword evidence="1" id="KW-0472">Membrane</keyword>